<dbReference type="OrthoDB" id="409956at2759"/>
<dbReference type="AlphaFoldDB" id="A0A6A4M3N9"/>
<protein>
    <submittedName>
        <fullName evidence="1">Uncharacterized protein</fullName>
    </submittedName>
</protein>
<dbReference type="Proteomes" id="UP000428333">
    <property type="component" value="Linkage Group LG02"/>
</dbReference>
<organism evidence="1 2">
    <name type="scientific">Rhododendron williamsianum</name>
    <dbReference type="NCBI Taxonomy" id="262921"/>
    <lineage>
        <taxon>Eukaryota</taxon>
        <taxon>Viridiplantae</taxon>
        <taxon>Streptophyta</taxon>
        <taxon>Embryophyta</taxon>
        <taxon>Tracheophyta</taxon>
        <taxon>Spermatophyta</taxon>
        <taxon>Magnoliopsida</taxon>
        <taxon>eudicotyledons</taxon>
        <taxon>Gunneridae</taxon>
        <taxon>Pentapetalae</taxon>
        <taxon>asterids</taxon>
        <taxon>Ericales</taxon>
        <taxon>Ericaceae</taxon>
        <taxon>Ericoideae</taxon>
        <taxon>Rhodoreae</taxon>
        <taxon>Rhododendron</taxon>
    </lineage>
</organism>
<reference evidence="1 2" key="1">
    <citation type="journal article" date="2019" name="Genome Biol. Evol.">
        <title>The Rhododendron genome and chromosomal organization provide insight into shared whole-genome duplications across the heath family (Ericaceae).</title>
        <authorList>
            <person name="Soza V.L."/>
            <person name="Lindsley D."/>
            <person name="Waalkes A."/>
            <person name="Ramage E."/>
            <person name="Patwardhan R.P."/>
            <person name="Burton J.N."/>
            <person name="Adey A."/>
            <person name="Kumar A."/>
            <person name="Qiu R."/>
            <person name="Shendure J."/>
            <person name="Hall B."/>
        </authorList>
    </citation>
    <scope>NUCLEOTIDE SEQUENCE [LARGE SCALE GENOMIC DNA]</scope>
    <source>
        <strain evidence="1">RSF 1966-606</strain>
    </source>
</reference>
<sequence>MSLIGGLLVCNSTSEPVHAEAAHSEENQEDPSVTFSHGKKVYTDYSITGYRGTEDVCFALLLMALVYDQGNLLQMRAFRGN</sequence>
<feature type="non-terminal residue" evidence="1">
    <location>
        <position position="1"/>
    </location>
</feature>
<accession>A0A6A4M3N9</accession>
<comment type="caution">
    <text evidence="1">The sequence shown here is derived from an EMBL/GenBank/DDBJ whole genome shotgun (WGS) entry which is preliminary data.</text>
</comment>
<proteinExistence type="predicted"/>
<gene>
    <name evidence="1" type="ORF">C3L33_02071</name>
</gene>
<evidence type="ECO:0000313" key="2">
    <source>
        <dbReference type="Proteomes" id="UP000428333"/>
    </source>
</evidence>
<keyword evidence="2" id="KW-1185">Reference proteome</keyword>
<evidence type="ECO:0000313" key="1">
    <source>
        <dbReference type="EMBL" id="KAE9466023.1"/>
    </source>
</evidence>
<dbReference type="EMBL" id="QEFC01000207">
    <property type="protein sequence ID" value="KAE9466023.1"/>
    <property type="molecule type" value="Genomic_DNA"/>
</dbReference>
<name>A0A6A4M3N9_9ERIC</name>